<dbReference type="RefSeq" id="WP_149326921.1">
    <property type="nucleotide sequence ID" value="NZ_VTPY01000001.1"/>
</dbReference>
<evidence type="ECO:0000313" key="1">
    <source>
        <dbReference type="EMBL" id="KAA0014714.1"/>
    </source>
</evidence>
<dbReference type="PANTHER" id="PTHR22602">
    <property type="entry name" value="TRANSFERASE CAF17, MITOCHONDRIAL-RELATED"/>
    <property type="match status" value="1"/>
</dbReference>
<proteinExistence type="predicted"/>
<dbReference type="InterPro" id="IPR017703">
    <property type="entry name" value="YgfZ/GCV_T_CS"/>
</dbReference>
<dbReference type="NCBIfam" id="TIGR03317">
    <property type="entry name" value="ygfZ_signature"/>
    <property type="match status" value="1"/>
</dbReference>
<name>A0A7V7G3C3_9GAMM</name>
<protein>
    <submittedName>
        <fullName evidence="1">Folate-binding protein YgfZ</fullName>
    </submittedName>
</protein>
<dbReference type="GO" id="GO:0016226">
    <property type="term" value="P:iron-sulfur cluster assembly"/>
    <property type="evidence" value="ECO:0007669"/>
    <property type="project" value="TreeGrafter"/>
</dbReference>
<dbReference type="SUPFAM" id="SSF103025">
    <property type="entry name" value="Folate-binding domain"/>
    <property type="match status" value="1"/>
</dbReference>
<organism evidence="1 2">
    <name type="scientific">Billgrantia pellis</name>
    <dbReference type="NCBI Taxonomy" id="2606936"/>
    <lineage>
        <taxon>Bacteria</taxon>
        <taxon>Pseudomonadati</taxon>
        <taxon>Pseudomonadota</taxon>
        <taxon>Gammaproteobacteria</taxon>
        <taxon>Oceanospirillales</taxon>
        <taxon>Halomonadaceae</taxon>
        <taxon>Billgrantia</taxon>
    </lineage>
</organism>
<sequence length="345" mass="37738">MNDWITALEGRHASDTRVEFDTPEPARQAMERTVIVPLVHMAVLDVSGTGADKLLQGQTSAQVELADGDFAPLTSFCTPKGRMLANAQLLRVSEDRYRLILHRELIGSLRDHLRKFAPFYKTELTIRDDLALLGLIGKEAEALGEVGFDLVPPRVWHQAGDGERQILAHPGSQPRLMVCLPQAQASEAFRQLSAQAVPVGNSVWRLHDIQAGLAWLTGAHYDALLPQMINWEALGGVSFKKGCYTGQEVVARAHFRGQVKKRLVRAQLEGEHLPELGASVNDAGGKSHGEVVAAEIDAYGQAEILAVLSTRDDLGPLHVDGQAVKRLKLPYPIERLDPESLAKAV</sequence>
<dbReference type="Gene3D" id="3.30.70.1630">
    <property type="match status" value="1"/>
</dbReference>
<dbReference type="AlphaFoldDB" id="A0A7V7G3C3"/>
<dbReference type="EMBL" id="VTPY01000001">
    <property type="protein sequence ID" value="KAA0014714.1"/>
    <property type="molecule type" value="Genomic_DNA"/>
</dbReference>
<evidence type="ECO:0000313" key="2">
    <source>
        <dbReference type="Proteomes" id="UP000486760"/>
    </source>
</evidence>
<comment type="caution">
    <text evidence="1">The sequence shown here is derived from an EMBL/GenBank/DDBJ whole genome shotgun (WGS) entry which is preliminary data.</text>
</comment>
<keyword evidence="2" id="KW-1185">Reference proteome</keyword>
<accession>A0A7V7G3C3</accession>
<dbReference type="InterPro" id="IPR045179">
    <property type="entry name" value="YgfZ/GcvT"/>
</dbReference>
<gene>
    <name evidence="1" type="ORF">F0A17_03470</name>
</gene>
<reference evidence="1 2" key="1">
    <citation type="submission" date="2019-08" db="EMBL/GenBank/DDBJ databases">
        <title>Bioinformatics analysis of the strain L3 and L5.</title>
        <authorList>
            <person name="Li X."/>
        </authorList>
    </citation>
    <scope>NUCLEOTIDE SEQUENCE [LARGE SCALE GENOMIC DNA]</scope>
    <source>
        <strain evidence="1 2">L5</strain>
    </source>
</reference>
<dbReference type="Proteomes" id="UP000486760">
    <property type="component" value="Unassembled WGS sequence"/>
</dbReference>
<dbReference type="Gene3D" id="3.30.70.1400">
    <property type="entry name" value="Aminomethyltransferase beta-barrel domains"/>
    <property type="match status" value="1"/>
</dbReference>
<dbReference type="PANTHER" id="PTHR22602:SF0">
    <property type="entry name" value="TRANSFERASE CAF17, MITOCHONDRIAL-RELATED"/>
    <property type="match status" value="1"/>
</dbReference>
<dbReference type="Gene3D" id="2.40.30.160">
    <property type="match status" value="1"/>
</dbReference>